<gene>
    <name evidence="1" type="ORF">MAM1_0072d04205</name>
</gene>
<protein>
    <submittedName>
        <fullName evidence="1">Uncharacterized protein</fullName>
    </submittedName>
</protein>
<dbReference type="AlphaFoldDB" id="A0A0C9M5D3"/>
<evidence type="ECO:0000313" key="1">
    <source>
        <dbReference type="EMBL" id="GAN04741.1"/>
    </source>
</evidence>
<name>A0A0C9M5D3_9FUNG</name>
<evidence type="ECO:0000313" key="2">
    <source>
        <dbReference type="Proteomes" id="UP000053815"/>
    </source>
</evidence>
<dbReference type="EMBL" id="DF836361">
    <property type="protein sequence ID" value="GAN04741.1"/>
    <property type="molecule type" value="Genomic_DNA"/>
</dbReference>
<sequence length="165" mass="18521">MPSEIGYVKKPDSLVASKKLQDSQVIDLLDAECTTEEDDLEDDYDEELEFAYQCDFQKKRPNKPCSANSLLTNLLSKSSTAIKTEQCSSISTPRCSNGQASMLGPISINSTAATHTPTTDTSDPLSESLKRNLEWEHCQHSLGKYQRSRRASNNDFSWTDNFSKW</sequence>
<keyword evidence="2" id="KW-1185">Reference proteome</keyword>
<dbReference type="Proteomes" id="UP000053815">
    <property type="component" value="Unassembled WGS sequence"/>
</dbReference>
<dbReference type="OrthoDB" id="2276454at2759"/>
<organism evidence="1">
    <name type="scientific">Mucor ambiguus</name>
    <dbReference type="NCBI Taxonomy" id="91626"/>
    <lineage>
        <taxon>Eukaryota</taxon>
        <taxon>Fungi</taxon>
        <taxon>Fungi incertae sedis</taxon>
        <taxon>Mucoromycota</taxon>
        <taxon>Mucoromycotina</taxon>
        <taxon>Mucoromycetes</taxon>
        <taxon>Mucorales</taxon>
        <taxon>Mucorineae</taxon>
        <taxon>Mucoraceae</taxon>
        <taxon>Mucor</taxon>
    </lineage>
</organism>
<accession>A0A0C9M5D3</accession>
<proteinExistence type="predicted"/>
<reference evidence="1" key="1">
    <citation type="submission" date="2014-09" db="EMBL/GenBank/DDBJ databases">
        <title>Draft genome sequence of an oleaginous Mucoromycotina fungus Mucor ambiguus NBRC6742.</title>
        <authorList>
            <person name="Takeda I."/>
            <person name="Yamane N."/>
            <person name="Morita T."/>
            <person name="Tamano K."/>
            <person name="Machida M."/>
            <person name="Baker S."/>
            <person name="Koike H."/>
        </authorList>
    </citation>
    <scope>NUCLEOTIDE SEQUENCE</scope>
    <source>
        <strain evidence="1">NBRC 6742</strain>
    </source>
</reference>